<name>A0ABU3CK16_9FLAO</name>
<protein>
    <submittedName>
        <fullName evidence="1">Uncharacterized protein</fullName>
    </submittedName>
</protein>
<keyword evidence="2" id="KW-1185">Reference proteome</keyword>
<dbReference type="EMBL" id="JAVRHO010000010">
    <property type="protein sequence ID" value="MDT0646695.1"/>
    <property type="molecule type" value="Genomic_DNA"/>
</dbReference>
<proteinExistence type="predicted"/>
<dbReference type="Proteomes" id="UP001245285">
    <property type="component" value="Unassembled WGS sequence"/>
</dbReference>
<sequence length="113" mass="13287">MKKSITYLIRQMEKDTYGGTKFKFTHFNQSNKAYKKFGGEPPIILRNDSAYLNDKKVLDVNFFSNTPYIKVAKAFKDEDSREEDVMIFVVDVDEIENDSIVIRQVYFTRPVKE</sequence>
<evidence type="ECO:0000313" key="2">
    <source>
        <dbReference type="Proteomes" id="UP001245285"/>
    </source>
</evidence>
<comment type="caution">
    <text evidence="1">The sequence shown here is derived from an EMBL/GenBank/DDBJ whole genome shotgun (WGS) entry which is preliminary data.</text>
</comment>
<reference evidence="1 2" key="1">
    <citation type="submission" date="2023-09" db="EMBL/GenBank/DDBJ databases">
        <authorList>
            <person name="Rey-Velasco X."/>
        </authorList>
    </citation>
    <scope>NUCLEOTIDE SEQUENCE [LARGE SCALE GENOMIC DNA]</scope>
    <source>
        <strain evidence="1 2">F260</strain>
    </source>
</reference>
<dbReference type="RefSeq" id="WP_311494863.1">
    <property type="nucleotide sequence ID" value="NZ_JAVRHO010000010.1"/>
</dbReference>
<evidence type="ECO:0000313" key="1">
    <source>
        <dbReference type="EMBL" id="MDT0646695.1"/>
    </source>
</evidence>
<organism evidence="1 2">
    <name type="scientific">Autumnicola lenta</name>
    <dbReference type="NCBI Taxonomy" id="3075593"/>
    <lineage>
        <taxon>Bacteria</taxon>
        <taxon>Pseudomonadati</taxon>
        <taxon>Bacteroidota</taxon>
        <taxon>Flavobacteriia</taxon>
        <taxon>Flavobacteriales</taxon>
        <taxon>Flavobacteriaceae</taxon>
        <taxon>Autumnicola</taxon>
    </lineage>
</organism>
<accession>A0ABU3CK16</accession>
<gene>
    <name evidence="1" type="ORF">RM545_08335</name>
</gene>